<name>A0A3L6ZPH2_9MICO</name>
<dbReference type="PROSITE" id="PS51186">
    <property type="entry name" value="GNAT"/>
    <property type="match status" value="1"/>
</dbReference>
<dbReference type="InterPro" id="IPR050832">
    <property type="entry name" value="Bact_Acetyltransf"/>
</dbReference>
<dbReference type="InterPro" id="IPR016181">
    <property type="entry name" value="Acyl_CoA_acyltransferase"/>
</dbReference>
<gene>
    <name evidence="4" type="ORF">D9V30_06605</name>
</gene>
<protein>
    <submittedName>
        <fullName evidence="4">N-acetyltransferase</fullName>
    </submittedName>
</protein>
<keyword evidence="2" id="KW-0012">Acyltransferase</keyword>
<evidence type="ECO:0000256" key="2">
    <source>
        <dbReference type="ARBA" id="ARBA00023315"/>
    </source>
</evidence>
<evidence type="ECO:0000313" key="5">
    <source>
        <dbReference type="Proteomes" id="UP000275395"/>
    </source>
</evidence>
<organism evidence="4 5">
    <name type="scientific">Mycetocola reblochoni</name>
    <dbReference type="NCBI Taxonomy" id="331618"/>
    <lineage>
        <taxon>Bacteria</taxon>
        <taxon>Bacillati</taxon>
        <taxon>Actinomycetota</taxon>
        <taxon>Actinomycetes</taxon>
        <taxon>Micrococcales</taxon>
        <taxon>Microbacteriaceae</taxon>
        <taxon>Mycetocola</taxon>
    </lineage>
</organism>
<dbReference type="InterPro" id="IPR000182">
    <property type="entry name" value="GNAT_dom"/>
</dbReference>
<dbReference type="Gene3D" id="3.40.630.30">
    <property type="match status" value="1"/>
</dbReference>
<dbReference type="Pfam" id="PF00583">
    <property type="entry name" value="Acetyltransf_1"/>
    <property type="match status" value="1"/>
</dbReference>
<comment type="caution">
    <text evidence="4">The sequence shown here is derived from an EMBL/GenBank/DDBJ whole genome shotgun (WGS) entry which is preliminary data.</text>
</comment>
<dbReference type="CDD" id="cd04301">
    <property type="entry name" value="NAT_SF"/>
    <property type="match status" value="1"/>
</dbReference>
<feature type="domain" description="N-acetyltransferase" evidence="3">
    <location>
        <begin position="1"/>
        <end position="145"/>
    </location>
</feature>
<dbReference type="PANTHER" id="PTHR43877">
    <property type="entry name" value="AMINOALKYLPHOSPHONATE N-ACETYLTRANSFERASE-RELATED-RELATED"/>
    <property type="match status" value="1"/>
</dbReference>
<dbReference type="EMBL" id="RCUW01000004">
    <property type="protein sequence ID" value="RLP69717.1"/>
    <property type="molecule type" value="Genomic_DNA"/>
</dbReference>
<accession>A0A3L6ZPH2</accession>
<dbReference type="Proteomes" id="UP000275395">
    <property type="component" value="Unassembled WGS sequence"/>
</dbReference>
<reference evidence="4 5" key="1">
    <citation type="submission" date="2018-10" db="EMBL/GenBank/DDBJ databases">
        <authorList>
            <person name="Li J."/>
        </authorList>
    </citation>
    <scope>NUCLEOTIDE SEQUENCE [LARGE SCALE GENOMIC DNA]</scope>
    <source>
        <strain evidence="4 5">JCM 30549</strain>
    </source>
</reference>
<proteinExistence type="predicted"/>
<sequence>MVVRRGLQSDLEAVFGLSTQLVTGPQGPQLDDFVTVFNNVVRWRENETNVLYVAEEDEVVIGYTLMTVSRLLHTPGLTAQIQELVVDESARGRGVGSALVRTNESYAQQRGIRRITMGTARLGGFYRRLGYQVTAEFYSKQLPIG</sequence>
<evidence type="ECO:0000259" key="3">
    <source>
        <dbReference type="PROSITE" id="PS51186"/>
    </source>
</evidence>
<evidence type="ECO:0000313" key="4">
    <source>
        <dbReference type="EMBL" id="RLP69717.1"/>
    </source>
</evidence>
<keyword evidence="1 4" id="KW-0808">Transferase</keyword>
<dbReference type="AlphaFoldDB" id="A0A3L6ZPH2"/>
<evidence type="ECO:0000256" key="1">
    <source>
        <dbReference type="ARBA" id="ARBA00022679"/>
    </source>
</evidence>
<dbReference type="GO" id="GO:0016747">
    <property type="term" value="F:acyltransferase activity, transferring groups other than amino-acyl groups"/>
    <property type="evidence" value="ECO:0007669"/>
    <property type="project" value="InterPro"/>
</dbReference>
<dbReference type="SUPFAM" id="SSF55729">
    <property type="entry name" value="Acyl-CoA N-acyltransferases (Nat)"/>
    <property type="match status" value="1"/>
</dbReference>